<dbReference type="GeneID" id="84211813"/>
<dbReference type="HOGENOM" id="CLU_165249_0_0_6"/>
<comment type="caution">
    <text evidence="3">The sequence shown here is derived from an EMBL/GenBank/DDBJ whole genome shotgun (WGS) entry which is preliminary data.</text>
</comment>
<dbReference type="RefSeq" id="WP_004859084.1">
    <property type="nucleotide sequence ID" value="NZ_ASYY01000109.1"/>
</dbReference>
<gene>
    <name evidence="3" type="ORF">F960_01221</name>
</gene>
<dbReference type="GO" id="GO:0005509">
    <property type="term" value="F:calcium ion binding"/>
    <property type="evidence" value="ECO:0007669"/>
    <property type="project" value="InterPro"/>
</dbReference>
<feature type="signal peptide" evidence="1">
    <location>
        <begin position="1"/>
        <end position="20"/>
    </location>
</feature>
<organism evidence="3 4">
    <name type="scientific">Acinetobacter gerneri DSM 14967 = CIP 107464 = MTCC 9824</name>
    <dbReference type="NCBI Taxonomy" id="1120926"/>
    <lineage>
        <taxon>Bacteria</taxon>
        <taxon>Pseudomonadati</taxon>
        <taxon>Pseudomonadota</taxon>
        <taxon>Gammaproteobacteria</taxon>
        <taxon>Moraxellales</taxon>
        <taxon>Moraxellaceae</taxon>
        <taxon>Acinetobacter</taxon>
    </lineage>
</organism>
<dbReference type="SUPFAM" id="SSF47473">
    <property type="entry name" value="EF-hand"/>
    <property type="match status" value="1"/>
</dbReference>
<feature type="domain" description="EF-hand" evidence="2">
    <location>
        <begin position="64"/>
        <end position="99"/>
    </location>
</feature>
<reference evidence="3 4" key="1">
    <citation type="submission" date="2013-02" db="EMBL/GenBank/DDBJ databases">
        <title>The Genome Sequence of Acinetobacter gerneri CIP 107464.</title>
        <authorList>
            <consortium name="The Broad Institute Genome Sequencing Platform"/>
            <consortium name="The Broad Institute Genome Sequencing Center for Infectious Disease"/>
            <person name="Cerqueira G."/>
            <person name="Feldgarden M."/>
            <person name="Courvalin P."/>
            <person name="Perichon B."/>
            <person name="Grillot-Courvalin C."/>
            <person name="Clermont D."/>
            <person name="Rocha E."/>
            <person name="Yoon E.-J."/>
            <person name="Nemec A."/>
            <person name="Walker B."/>
            <person name="Young S.K."/>
            <person name="Zeng Q."/>
            <person name="Gargeya S."/>
            <person name="Fitzgerald M."/>
            <person name="Haas B."/>
            <person name="Abouelleil A."/>
            <person name="Alvarado L."/>
            <person name="Arachchi H.M."/>
            <person name="Berlin A.M."/>
            <person name="Chapman S.B."/>
            <person name="Dewar J."/>
            <person name="Goldberg J."/>
            <person name="Griggs A."/>
            <person name="Gujja S."/>
            <person name="Hansen M."/>
            <person name="Howarth C."/>
            <person name="Imamovic A."/>
            <person name="Larimer J."/>
            <person name="McCowan C."/>
            <person name="Murphy C."/>
            <person name="Neiman D."/>
            <person name="Pearson M."/>
            <person name="Priest M."/>
            <person name="Roberts A."/>
            <person name="Saif S."/>
            <person name="Shea T."/>
            <person name="Sisk P."/>
            <person name="Sykes S."/>
            <person name="Wortman J."/>
            <person name="Nusbaum C."/>
            <person name="Birren B."/>
        </authorList>
    </citation>
    <scope>NUCLEOTIDE SEQUENCE [LARGE SCALE GENOMIC DNA]</scope>
    <source>
        <strain evidence="3 4">CIP 107464</strain>
    </source>
</reference>
<dbReference type="Pfam" id="PF13499">
    <property type="entry name" value="EF-hand_7"/>
    <property type="match status" value="1"/>
</dbReference>
<accession>N8ZRW2</accession>
<name>N8ZRW2_9GAMM</name>
<dbReference type="PATRIC" id="fig|1120926.3.peg.1173"/>
<feature type="chain" id="PRO_5004138996" description="EF-hand domain-containing protein" evidence="1">
    <location>
        <begin position="21"/>
        <end position="113"/>
    </location>
</feature>
<dbReference type="AlphaFoldDB" id="N8ZRW2"/>
<keyword evidence="1" id="KW-0732">Signal</keyword>
<dbReference type="InterPro" id="IPR002048">
    <property type="entry name" value="EF_hand_dom"/>
</dbReference>
<dbReference type="Proteomes" id="UP000013117">
    <property type="component" value="Unassembled WGS sequence"/>
</dbReference>
<evidence type="ECO:0000313" key="3">
    <source>
        <dbReference type="EMBL" id="ENV34483.1"/>
    </source>
</evidence>
<dbReference type="EMBL" id="APPN01000054">
    <property type="protein sequence ID" value="ENV34483.1"/>
    <property type="molecule type" value="Genomic_DNA"/>
</dbReference>
<evidence type="ECO:0000313" key="4">
    <source>
        <dbReference type="Proteomes" id="UP000013117"/>
    </source>
</evidence>
<evidence type="ECO:0000259" key="2">
    <source>
        <dbReference type="PROSITE" id="PS50222"/>
    </source>
</evidence>
<dbReference type="PROSITE" id="PS00018">
    <property type="entry name" value="EF_HAND_1"/>
    <property type="match status" value="1"/>
</dbReference>
<dbReference type="InterPro" id="IPR018247">
    <property type="entry name" value="EF_Hand_1_Ca_BS"/>
</dbReference>
<sequence length="113" mass="13192">MKIKLAFVLMMSLASFSAFAQDQVAADWAGFWQKYDINHDQKLSQDEFEKVEDFAPFSYANTFQGHEQHHKIFKQLDQNKDSYIDVNEFAQIESVVESPLMGRVWHSDIATHF</sequence>
<keyword evidence="4" id="KW-1185">Reference proteome</keyword>
<proteinExistence type="predicted"/>
<evidence type="ECO:0000256" key="1">
    <source>
        <dbReference type="SAM" id="SignalP"/>
    </source>
</evidence>
<dbReference type="PROSITE" id="PS50222">
    <property type="entry name" value="EF_HAND_2"/>
    <property type="match status" value="1"/>
</dbReference>
<dbReference type="Gene3D" id="1.10.238.10">
    <property type="entry name" value="EF-hand"/>
    <property type="match status" value="1"/>
</dbReference>
<protein>
    <recommendedName>
        <fullName evidence="2">EF-hand domain-containing protein</fullName>
    </recommendedName>
</protein>
<dbReference type="InterPro" id="IPR011992">
    <property type="entry name" value="EF-hand-dom_pair"/>
</dbReference>